<dbReference type="InterPro" id="IPR001810">
    <property type="entry name" value="F-box_dom"/>
</dbReference>
<protein>
    <recommendedName>
        <fullName evidence="2">F-box domain-containing protein</fullName>
    </recommendedName>
</protein>
<dbReference type="AlphaFoldDB" id="A0A4P9W671"/>
<accession>A0A4P9W671</accession>
<dbReference type="Gene3D" id="1.20.1280.50">
    <property type="match status" value="1"/>
</dbReference>
<gene>
    <name evidence="3" type="ORF">BDK51DRAFT_47831</name>
</gene>
<evidence type="ECO:0000259" key="2">
    <source>
        <dbReference type="PROSITE" id="PS50181"/>
    </source>
</evidence>
<evidence type="ECO:0000256" key="1">
    <source>
        <dbReference type="SAM" id="MobiDB-lite"/>
    </source>
</evidence>
<feature type="domain" description="F-box" evidence="2">
    <location>
        <begin position="5"/>
        <end position="55"/>
    </location>
</feature>
<name>A0A4P9W671_9FUNG</name>
<feature type="compositionally biased region" description="Acidic residues" evidence="1">
    <location>
        <begin position="509"/>
        <end position="518"/>
    </location>
</feature>
<dbReference type="InterPro" id="IPR036047">
    <property type="entry name" value="F-box-like_dom_sf"/>
</dbReference>
<feature type="region of interest" description="Disordered" evidence="1">
    <location>
        <begin position="500"/>
        <end position="525"/>
    </location>
</feature>
<organism evidence="3 4">
    <name type="scientific">Blyttiomyces helicus</name>
    <dbReference type="NCBI Taxonomy" id="388810"/>
    <lineage>
        <taxon>Eukaryota</taxon>
        <taxon>Fungi</taxon>
        <taxon>Fungi incertae sedis</taxon>
        <taxon>Chytridiomycota</taxon>
        <taxon>Chytridiomycota incertae sedis</taxon>
        <taxon>Chytridiomycetes</taxon>
        <taxon>Chytridiomycetes incertae sedis</taxon>
        <taxon>Blyttiomyces</taxon>
    </lineage>
</organism>
<evidence type="ECO:0000313" key="4">
    <source>
        <dbReference type="Proteomes" id="UP000269721"/>
    </source>
</evidence>
<proteinExistence type="predicted"/>
<keyword evidence="4" id="KW-1185">Reference proteome</keyword>
<reference evidence="4" key="1">
    <citation type="journal article" date="2018" name="Nat. Microbiol.">
        <title>Leveraging single-cell genomics to expand the fungal tree of life.</title>
        <authorList>
            <person name="Ahrendt S.R."/>
            <person name="Quandt C.A."/>
            <person name="Ciobanu D."/>
            <person name="Clum A."/>
            <person name="Salamov A."/>
            <person name="Andreopoulos B."/>
            <person name="Cheng J.F."/>
            <person name="Woyke T."/>
            <person name="Pelin A."/>
            <person name="Henrissat B."/>
            <person name="Reynolds N.K."/>
            <person name="Benny G.L."/>
            <person name="Smith M.E."/>
            <person name="James T.Y."/>
            <person name="Grigoriev I.V."/>
        </authorList>
    </citation>
    <scope>NUCLEOTIDE SEQUENCE [LARGE SCALE GENOMIC DNA]</scope>
</reference>
<dbReference type="EMBL" id="KZ998922">
    <property type="protein sequence ID" value="RKO85606.1"/>
    <property type="molecule type" value="Genomic_DNA"/>
</dbReference>
<dbReference type="Proteomes" id="UP000269721">
    <property type="component" value="Unassembled WGS sequence"/>
</dbReference>
<evidence type="ECO:0000313" key="3">
    <source>
        <dbReference type="EMBL" id="RKO85606.1"/>
    </source>
</evidence>
<sequence>MPSLPPTIASLPPELLLPIFRCLNDPASLARCERVCPRWNKLLQGSVRDQAWEPVIAPLLPPQTDLTDVPLLGNERSLKDVYLTRLVVARGLVRGAERGFQGVYAGEATLVQPGARLPPHETQLVTRSYCNPLDHPYSNAGEIVPAFTGDTFLVIAEDMDHDVVSYAFMNTARSPSTADTSSCSPASSTYNPLGGGRWHAAGQTVDHIRTPWLASCSGGLHPSFSLWDQRRCDQSSLDFDIAGRIFGPTLHGLNLLFSTEDAVELWVLPAPQGSEESDPAPHPLPPPSRRWIHKTPHSFPSTAISDTLVAALTSDYETESEIHILSVRTGAHLLTLPLSGISNSGACALILTRFHVLVHHEVPRDTEDENGSFVENRITVFDLAGSATRIASFHARCGALLPPNDIHMSLCAGADERCFGFFTVCNTIVALEPCPRGGDALVRWWTPPRLESRLPRAGFYELYRSADLHMASTRVAWHDMSALVALVPLVREDGVEGAAGFGGDGMHAEEDEGEGGDEAEARSIGRRHRDGVDNWVWRLAAPELRDP</sequence>
<dbReference type="PROSITE" id="PS50181">
    <property type="entry name" value="FBOX"/>
    <property type="match status" value="1"/>
</dbReference>
<dbReference type="Pfam" id="PF12937">
    <property type="entry name" value="F-box-like"/>
    <property type="match status" value="1"/>
</dbReference>
<dbReference type="SUPFAM" id="SSF81383">
    <property type="entry name" value="F-box domain"/>
    <property type="match status" value="1"/>
</dbReference>